<feature type="transmembrane region" description="Helical" evidence="8">
    <location>
        <begin position="67"/>
        <end position="89"/>
    </location>
</feature>
<dbReference type="GO" id="GO:0046872">
    <property type="term" value="F:metal ion binding"/>
    <property type="evidence" value="ECO:0007669"/>
    <property type="project" value="UniProtKB-KW"/>
</dbReference>
<dbReference type="GO" id="GO:0005886">
    <property type="term" value="C:plasma membrane"/>
    <property type="evidence" value="ECO:0007669"/>
    <property type="project" value="UniProtKB-SubCell"/>
</dbReference>
<keyword evidence="10" id="KW-1185">Reference proteome</keyword>
<evidence type="ECO:0000256" key="1">
    <source>
        <dbReference type="ARBA" id="ARBA00004651"/>
    </source>
</evidence>
<dbReference type="KEGG" id="mhz:Metho_2224"/>
<keyword evidence="8" id="KW-0813">Transport</keyword>
<keyword evidence="5 8" id="KW-0472">Membrane</keyword>
<feature type="binding site" evidence="8">
    <location>
        <position position="78"/>
    </location>
    <ligand>
        <name>Na(+)</name>
        <dbReference type="ChEBI" id="CHEBI:29101"/>
        <note>structural</note>
    </ligand>
</feature>
<protein>
    <recommendedName>
        <fullName evidence="8">Fluoride-specific ion channel FluC</fullName>
    </recommendedName>
</protein>
<evidence type="ECO:0000256" key="4">
    <source>
        <dbReference type="ARBA" id="ARBA00022989"/>
    </source>
</evidence>
<dbReference type="HOGENOM" id="CLU_114342_1_4_2"/>
<keyword evidence="3 8" id="KW-0812">Transmembrane</keyword>
<dbReference type="OrthoDB" id="253428at2157"/>
<keyword evidence="2 8" id="KW-1003">Cell membrane</keyword>
<keyword evidence="8" id="KW-0406">Ion transport</keyword>
<dbReference type="RefSeq" id="WP_015325552.1">
    <property type="nucleotide sequence ID" value="NC_019977.1"/>
</dbReference>
<comment type="similarity">
    <text evidence="6 8">Belongs to the fluoride channel Fluc/FEX (TC 1.A.43) family.</text>
</comment>
<dbReference type="NCBIfam" id="NF010820">
    <property type="entry name" value="PRK14224.1"/>
    <property type="match status" value="1"/>
</dbReference>
<dbReference type="STRING" id="867904.Metho_2224"/>
<keyword evidence="4 8" id="KW-1133">Transmembrane helix</keyword>
<evidence type="ECO:0000256" key="2">
    <source>
        <dbReference type="ARBA" id="ARBA00022475"/>
    </source>
</evidence>
<feature type="transmembrane region" description="Helical" evidence="8">
    <location>
        <begin position="7"/>
        <end position="26"/>
    </location>
</feature>
<name>L0KY69_METHD</name>
<gene>
    <name evidence="8" type="primary">fluC</name>
    <name evidence="8" type="synonym">crcB</name>
    <name evidence="9" type="ordered locus">Metho_2224</name>
</gene>
<dbReference type="GO" id="GO:0062054">
    <property type="term" value="F:fluoride channel activity"/>
    <property type="evidence" value="ECO:0007669"/>
    <property type="project" value="UniProtKB-UniRule"/>
</dbReference>
<dbReference type="GeneID" id="14408302"/>
<reference evidence="10" key="1">
    <citation type="submission" date="2012-02" db="EMBL/GenBank/DDBJ databases">
        <title>Complete sequence of chromosome of Methanomethylovorans hollandica DSM 15978.</title>
        <authorList>
            <person name="Lucas S."/>
            <person name="Copeland A."/>
            <person name="Lapidus A."/>
            <person name="Glavina del Rio T."/>
            <person name="Dalin E."/>
            <person name="Tice H."/>
            <person name="Bruce D."/>
            <person name="Goodwin L."/>
            <person name="Pitluck S."/>
            <person name="Peters L."/>
            <person name="Mikhailova N."/>
            <person name="Held B."/>
            <person name="Kyrpides N."/>
            <person name="Mavromatis K."/>
            <person name="Ivanova N."/>
            <person name="Brettin T."/>
            <person name="Detter J.C."/>
            <person name="Han C."/>
            <person name="Larimer F."/>
            <person name="Land M."/>
            <person name="Hauser L."/>
            <person name="Markowitz V."/>
            <person name="Cheng J.-F."/>
            <person name="Hugenholtz P."/>
            <person name="Woyke T."/>
            <person name="Wu D."/>
            <person name="Spring S."/>
            <person name="Schroeder M."/>
            <person name="Brambilla E."/>
            <person name="Klenk H.-P."/>
            <person name="Eisen J.A."/>
        </authorList>
    </citation>
    <scope>NUCLEOTIDE SEQUENCE [LARGE SCALE GENOMIC DNA]</scope>
    <source>
        <strain evidence="10">DSM 15978 / NBRC 107637 / DMS1</strain>
    </source>
</reference>
<keyword evidence="8" id="KW-0479">Metal-binding</keyword>
<evidence type="ECO:0000256" key="7">
    <source>
        <dbReference type="ARBA" id="ARBA00035585"/>
    </source>
</evidence>
<dbReference type="AlphaFoldDB" id="L0KY69"/>
<comment type="catalytic activity">
    <reaction evidence="7">
        <text>fluoride(in) = fluoride(out)</text>
        <dbReference type="Rhea" id="RHEA:76159"/>
        <dbReference type="ChEBI" id="CHEBI:17051"/>
    </reaction>
    <physiologicalReaction direction="left-to-right" evidence="7">
        <dbReference type="Rhea" id="RHEA:76160"/>
    </physiologicalReaction>
</comment>
<dbReference type="HAMAP" id="MF_00454">
    <property type="entry name" value="FluC"/>
    <property type="match status" value="1"/>
</dbReference>
<comment type="activity regulation">
    <text evidence="8">Na(+) is not transported, but it plays an essential structural role and its presence is essential for fluoride channel function.</text>
</comment>
<dbReference type="GO" id="GO:0140114">
    <property type="term" value="P:cellular detoxification of fluoride"/>
    <property type="evidence" value="ECO:0007669"/>
    <property type="project" value="UniProtKB-UniRule"/>
</dbReference>
<proteinExistence type="inferred from homology"/>
<evidence type="ECO:0000256" key="3">
    <source>
        <dbReference type="ARBA" id="ARBA00022692"/>
    </source>
</evidence>
<comment type="subcellular location">
    <subcellularLocation>
        <location evidence="1 8">Cell membrane</location>
        <topology evidence="1 8">Multi-pass membrane protein</topology>
    </subcellularLocation>
</comment>
<evidence type="ECO:0000256" key="6">
    <source>
        <dbReference type="ARBA" id="ARBA00035120"/>
    </source>
</evidence>
<feature type="transmembrane region" description="Helical" evidence="8">
    <location>
        <begin position="95"/>
        <end position="120"/>
    </location>
</feature>
<organism evidence="9 10">
    <name type="scientific">Methanomethylovorans hollandica (strain DSM 15978 / NBRC 107637 / DMS1)</name>
    <dbReference type="NCBI Taxonomy" id="867904"/>
    <lineage>
        <taxon>Archaea</taxon>
        <taxon>Methanobacteriati</taxon>
        <taxon>Methanobacteriota</taxon>
        <taxon>Stenosarchaea group</taxon>
        <taxon>Methanomicrobia</taxon>
        <taxon>Methanosarcinales</taxon>
        <taxon>Methanosarcinaceae</taxon>
        <taxon>Methanomethylovorans</taxon>
    </lineage>
</organism>
<evidence type="ECO:0000313" key="10">
    <source>
        <dbReference type="Proteomes" id="UP000010866"/>
    </source>
</evidence>
<dbReference type="InterPro" id="IPR003691">
    <property type="entry name" value="FluC"/>
</dbReference>
<feature type="binding site" evidence="8">
    <location>
        <position position="75"/>
    </location>
    <ligand>
        <name>Na(+)</name>
        <dbReference type="ChEBI" id="CHEBI:29101"/>
        <note>structural</note>
    </ligand>
</feature>
<evidence type="ECO:0000313" key="9">
    <source>
        <dbReference type="EMBL" id="AGB50387.1"/>
    </source>
</evidence>
<comment type="function">
    <text evidence="8">Fluoride-specific ion channel. Important for reducing fluoride concentration in the cell, thus reducing its toxicity.</text>
</comment>
<evidence type="ECO:0000256" key="8">
    <source>
        <dbReference type="HAMAP-Rule" id="MF_00454"/>
    </source>
</evidence>
<feature type="transmembrane region" description="Helical" evidence="8">
    <location>
        <begin position="38"/>
        <end position="55"/>
    </location>
</feature>
<keyword evidence="8" id="KW-0407">Ion channel</keyword>
<accession>L0KY69</accession>
<dbReference type="Proteomes" id="UP000010866">
    <property type="component" value="Chromosome"/>
</dbReference>
<dbReference type="EMBL" id="CP003362">
    <property type="protein sequence ID" value="AGB50387.1"/>
    <property type="molecule type" value="Genomic_DNA"/>
</dbReference>
<keyword evidence="8" id="KW-0915">Sodium</keyword>
<sequence>MSRDWDLKDLLVIGCGGFLGAVARFAFYQSLTSVKGTLAVNVLGSFCLGLLMYHSDYLGYVPPRTRLFLGIGFLGSFTTFSSFAVYAFQMSFITSLIFMCANILPGLLGVLLGRACIIYLGRRR</sequence>
<evidence type="ECO:0000256" key="5">
    <source>
        <dbReference type="ARBA" id="ARBA00023136"/>
    </source>
</evidence>
<dbReference type="Pfam" id="PF02537">
    <property type="entry name" value="CRCB"/>
    <property type="match status" value="1"/>
</dbReference>